<keyword evidence="2" id="KW-1185">Reference proteome</keyword>
<dbReference type="InterPro" id="IPR013922">
    <property type="entry name" value="Cyclin_PHO80-like"/>
</dbReference>
<accession>A0A196S754</accession>
<protein>
    <submittedName>
        <fullName evidence="1">PREG1-like negative regulator</fullName>
    </submittedName>
</protein>
<dbReference type="EMBL" id="LXWW01000578">
    <property type="protein sequence ID" value="OAO11814.1"/>
    <property type="molecule type" value="Genomic_DNA"/>
</dbReference>
<gene>
    <name evidence="1" type="ORF">AV274_6515</name>
</gene>
<comment type="caution">
    <text evidence="1">The sequence shown here is derived from an EMBL/GenBank/DDBJ whole genome shotgun (WGS) entry which is preliminary data.</text>
</comment>
<evidence type="ECO:0000313" key="2">
    <source>
        <dbReference type="Proteomes" id="UP000078348"/>
    </source>
</evidence>
<organism evidence="1 2">
    <name type="scientific">Blastocystis sp. subtype 1 (strain ATCC 50177 / NandII)</name>
    <dbReference type="NCBI Taxonomy" id="478820"/>
    <lineage>
        <taxon>Eukaryota</taxon>
        <taxon>Sar</taxon>
        <taxon>Stramenopiles</taxon>
        <taxon>Bigyra</taxon>
        <taxon>Opalozoa</taxon>
        <taxon>Opalinata</taxon>
        <taxon>Blastocystidae</taxon>
        <taxon>Blastocystis</taxon>
    </lineage>
</organism>
<sequence length="260" mass="29903">MEFCHIHDVVTIYGCIVSSYVSGNDSYSSRIRNTPFHSTYLPPLSLKDYMERIYRYFNCSAECYVLSLIYIDRLIRDDSFIINGFSAYRVILTSLMLAAKFFDDVYYTNAYYAEIGGIAVSELNSLEVDFLCRIHFSLSVSPQEYQRYYTNMSTHCRGCMNCYAIQLPEMTNCCPFDETPMLRFTRRQMTPYPSGYASTQSFPSSYNPFDSGFMVQQSNYMNNQVGWNSGYYGTGNGMPAPLAEKNMYASVEGDFLLPYC</sequence>
<dbReference type="STRING" id="478820.A0A196S754"/>
<dbReference type="GO" id="GO:0019901">
    <property type="term" value="F:protein kinase binding"/>
    <property type="evidence" value="ECO:0007669"/>
    <property type="project" value="InterPro"/>
</dbReference>
<proteinExistence type="predicted"/>
<dbReference type="CDD" id="cd20558">
    <property type="entry name" value="CYCLIN_ScPCL7-like"/>
    <property type="match status" value="1"/>
</dbReference>
<dbReference type="OrthoDB" id="337735at2759"/>
<dbReference type="Proteomes" id="UP000078348">
    <property type="component" value="Unassembled WGS sequence"/>
</dbReference>
<dbReference type="Pfam" id="PF08613">
    <property type="entry name" value="Cyclin"/>
    <property type="match status" value="1"/>
</dbReference>
<dbReference type="InterPro" id="IPR036915">
    <property type="entry name" value="Cyclin-like_sf"/>
</dbReference>
<dbReference type="PANTHER" id="PTHR15615:SF108">
    <property type="entry name" value="PROTEIN CNPPD1"/>
    <property type="match status" value="1"/>
</dbReference>
<dbReference type="SUPFAM" id="SSF47954">
    <property type="entry name" value="Cyclin-like"/>
    <property type="match status" value="1"/>
</dbReference>
<name>A0A196S754_BLAHN</name>
<evidence type="ECO:0000313" key="1">
    <source>
        <dbReference type="EMBL" id="OAO11814.1"/>
    </source>
</evidence>
<dbReference type="AlphaFoldDB" id="A0A196S754"/>
<reference evidence="1 2" key="1">
    <citation type="submission" date="2016-05" db="EMBL/GenBank/DDBJ databases">
        <title>Nuclear genome of Blastocystis sp. subtype 1 NandII.</title>
        <authorList>
            <person name="Gentekaki E."/>
            <person name="Curtis B."/>
            <person name="Stairs C."/>
            <person name="Eme L."/>
            <person name="Herman E."/>
            <person name="Klimes V."/>
            <person name="Arias M.C."/>
            <person name="Elias M."/>
            <person name="Hilliou F."/>
            <person name="Klute M."/>
            <person name="Malik S.-B."/>
            <person name="Pightling A."/>
            <person name="Rachubinski R."/>
            <person name="Salas D."/>
            <person name="Schlacht A."/>
            <person name="Suga H."/>
            <person name="Archibald J."/>
            <person name="Ball S.G."/>
            <person name="Clark G."/>
            <person name="Dacks J."/>
            <person name="Van Der Giezen M."/>
            <person name="Tsaousis A."/>
            <person name="Roger A."/>
        </authorList>
    </citation>
    <scope>NUCLEOTIDE SEQUENCE [LARGE SCALE GENOMIC DNA]</scope>
    <source>
        <strain evidence="2">ATCC 50177 / NandII</strain>
    </source>
</reference>
<dbReference type="PANTHER" id="PTHR15615">
    <property type="match status" value="1"/>
</dbReference>
<dbReference type="Gene3D" id="1.10.472.10">
    <property type="entry name" value="Cyclin-like"/>
    <property type="match status" value="1"/>
</dbReference>